<evidence type="ECO:0000313" key="1">
    <source>
        <dbReference type="EMBL" id="TDE29328.1"/>
    </source>
</evidence>
<gene>
    <name evidence="1" type="ORF">E0I61_09200</name>
</gene>
<reference evidence="1 2" key="1">
    <citation type="submission" date="2019-03" db="EMBL/GenBank/DDBJ databases">
        <title>Novel species of Flavobacterium.</title>
        <authorList>
            <person name="Liu Q."/>
            <person name="Xin Y.-H."/>
        </authorList>
    </citation>
    <scope>NUCLEOTIDE SEQUENCE [LARGE SCALE GENOMIC DNA]</scope>
    <source>
        <strain evidence="1 2">LB2P22</strain>
    </source>
</reference>
<accession>A0ABY2DWB3</accession>
<sequence>MNRLRDNIFTIEVPEWSTQHEIYNISDYTMIKFPAPWGWGKLSILKEEYKIIGTVTADKIDFDPRPYLTSLTMEGPPPYEVYKFFGSGSAWPYTEDAEAAFRSIFYYHYMPDDLSIFSNPPEYDWKVKGKLILLEMVNYKPQ</sequence>
<keyword evidence="2" id="KW-1185">Reference proteome</keyword>
<dbReference type="Proteomes" id="UP000294685">
    <property type="component" value="Unassembled WGS sequence"/>
</dbReference>
<comment type="caution">
    <text evidence="1">The sequence shown here is derived from an EMBL/GenBank/DDBJ whole genome shotgun (WGS) entry which is preliminary data.</text>
</comment>
<protein>
    <submittedName>
        <fullName evidence="1">Uncharacterized protein</fullName>
    </submittedName>
</protein>
<evidence type="ECO:0000313" key="2">
    <source>
        <dbReference type="Proteomes" id="UP000294685"/>
    </source>
</evidence>
<organism evidence="1 2">
    <name type="scientific">Flavobacterium ranwuense</name>
    <dbReference type="NCBI Taxonomy" id="2541725"/>
    <lineage>
        <taxon>Bacteria</taxon>
        <taxon>Pseudomonadati</taxon>
        <taxon>Bacteroidota</taxon>
        <taxon>Flavobacteriia</taxon>
        <taxon>Flavobacteriales</taxon>
        <taxon>Flavobacteriaceae</taxon>
        <taxon>Flavobacterium</taxon>
    </lineage>
</organism>
<name>A0ABY2DWB3_9FLAO</name>
<dbReference type="EMBL" id="SMLH01000004">
    <property type="protein sequence ID" value="TDE29328.1"/>
    <property type="molecule type" value="Genomic_DNA"/>
</dbReference>
<dbReference type="RefSeq" id="WP_132070883.1">
    <property type="nucleotide sequence ID" value="NZ_SMLH01000004.1"/>
</dbReference>
<proteinExistence type="predicted"/>